<dbReference type="SFLD" id="SFLDS00003">
    <property type="entry name" value="Haloacid_Dehalogenase"/>
    <property type="match status" value="1"/>
</dbReference>
<dbReference type="GO" id="GO:0000287">
    <property type="term" value="F:magnesium ion binding"/>
    <property type="evidence" value="ECO:0007669"/>
    <property type="project" value="TreeGrafter"/>
</dbReference>
<sequence length="282" mass="31491">MITLYTKEERTRRDGMIRLIFSDMDGTLLDEHGALPAEFGDVYRRLTERGIRFAPASGRQYASLLQTFAAWKDDLIFVTENGTMVMERGKELFSSAMDRSLALDVLRTADTIPEAHAVFCGKKRGYLNADDDAPAFRTELAKYVTRAAVVEDFSTVDDTPIKISFCDITGNAGTTILPFMQVYTDRLQVTLSSSEWVDLYNLGVSKGVAVKSLQERLGITPDECVAFGDYENDLEMMDAVTHSFAMENALPEVKERARYMAPSNRAHGVMAVCERILAGEFD</sequence>
<dbReference type="STRING" id="888060.HMPREF9081_2504"/>
<dbReference type="Gene3D" id="3.30.1240.10">
    <property type="match status" value="1"/>
</dbReference>
<dbReference type="SFLD" id="SFLDG01140">
    <property type="entry name" value="C2.B:_Phosphomannomutase_and_P"/>
    <property type="match status" value="1"/>
</dbReference>
<gene>
    <name evidence="1" type="primary">supH</name>
    <name evidence="1" type="ORF">HMPREF9081_2504</name>
</gene>
<dbReference type="InterPro" id="IPR000150">
    <property type="entry name" value="Cof"/>
</dbReference>
<dbReference type="PANTHER" id="PTHR10000:SF53">
    <property type="entry name" value="5-AMINO-6-(5-PHOSPHO-D-RIBITYLAMINO)URACIL PHOSPHATASE YBJI-RELATED"/>
    <property type="match status" value="1"/>
</dbReference>
<dbReference type="NCBIfam" id="TIGR01484">
    <property type="entry name" value="HAD-SF-IIB"/>
    <property type="match status" value="1"/>
</dbReference>
<organism evidence="1 2">
    <name type="scientific">Centipeda periodontii DSM 2778</name>
    <dbReference type="NCBI Taxonomy" id="888060"/>
    <lineage>
        <taxon>Bacteria</taxon>
        <taxon>Bacillati</taxon>
        <taxon>Bacillota</taxon>
        <taxon>Negativicutes</taxon>
        <taxon>Selenomonadales</taxon>
        <taxon>Selenomonadaceae</taxon>
        <taxon>Centipeda</taxon>
    </lineage>
</organism>
<accession>F5RQG8</accession>
<name>F5RQG8_9FIRM</name>
<proteinExistence type="predicted"/>
<protein>
    <submittedName>
        <fullName evidence="1">Sugar-phosphatase</fullName>
        <ecNumber evidence="1">3.1.3.23</ecNumber>
    </submittedName>
</protein>
<dbReference type="Proteomes" id="UP000004067">
    <property type="component" value="Unassembled WGS sequence"/>
</dbReference>
<evidence type="ECO:0000313" key="1">
    <source>
        <dbReference type="EMBL" id="EGK56891.1"/>
    </source>
</evidence>
<reference evidence="1 2" key="1">
    <citation type="submission" date="2011-04" db="EMBL/GenBank/DDBJ databases">
        <authorList>
            <person name="Muzny D."/>
            <person name="Qin X."/>
            <person name="Deng J."/>
            <person name="Jiang H."/>
            <person name="Liu Y."/>
            <person name="Qu J."/>
            <person name="Song X.-Z."/>
            <person name="Zhang L."/>
            <person name="Thornton R."/>
            <person name="Coyle M."/>
            <person name="Francisco L."/>
            <person name="Jackson L."/>
            <person name="Javaid M."/>
            <person name="Korchina V."/>
            <person name="Kovar C."/>
            <person name="Mata R."/>
            <person name="Mathew T."/>
            <person name="Ngo R."/>
            <person name="Nguyen L."/>
            <person name="Nguyen N."/>
            <person name="Okwuonu G."/>
            <person name="Ongeri F."/>
            <person name="Pham C."/>
            <person name="Simmons D."/>
            <person name="Wilczek-Boney K."/>
            <person name="Hale W."/>
            <person name="Jakkamsetti A."/>
            <person name="Pham P."/>
            <person name="Ruth R."/>
            <person name="San Lucas F."/>
            <person name="Warren J."/>
            <person name="Zhang J."/>
            <person name="Zhao Z."/>
            <person name="Zhou C."/>
            <person name="Zhu D."/>
            <person name="Lee S."/>
            <person name="Bess C."/>
            <person name="Blankenburg K."/>
            <person name="Forbes L."/>
            <person name="Fu Q."/>
            <person name="Gubbala S."/>
            <person name="Hirani K."/>
            <person name="Jayaseelan J.C."/>
            <person name="Lara F."/>
            <person name="Munidasa M."/>
            <person name="Palculict T."/>
            <person name="Patil S."/>
            <person name="Pu L.-L."/>
            <person name="Saada N."/>
            <person name="Tang L."/>
            <person name="Weissenberger G."/>
            <person name="Zhu Y."/>
            <person name="Hemphill L."/>
            <person name="Shang Y."/>
            <person name="Youmans B."/>
            <person name="Ayvaz T."/>
            <person name="Ross M."/>
            <person name="Santibanez J."/>
            <person name="Aqrawi P."/>
            <person name="Gross S."/>
            <person name="Joshi V."/>
            <person name="Fowler G."/>
            <person name="Nazareth L."/>
            <person name="Reid J."/>
            <person name="Worley K."/>
            <person name="Petrosino J."/>
            <person name="Highlander S."/>
            <person name="Gibbs R."/>
        </authorList>
    </citation>
    <scope>NUCLEOTIDE SEQUENCE [LARGE SCALE GENOMIC DNA]</scope>
    <source>
        <strain evidence="1 2">DSM 2778</strain>
    </source>
</reference>
<dbReference type="Gene3D" id="3.40.50.1000">
    <property type="entry name" value="HAD superfamily/HAD-like"/>
    <property type="match status" value="1"/>
</dbReference>
<dbReference type="GO" id="GO:0050308">
    <property type="term" value="F:sugar-phosphatase activity"/>
    <property type="evidence" value="ECO:0007669"/>
    <property type="project" value="UniProtKB-EC"/>
</dbReference>
<comment type="caution">
    <text evidence="1">The sequence shown here is derived from an EMBL/GenBank/DDBJ whole genome shotgun (WGS) entry which is preliminary data.</text>
</comment>
<dbReference type="AlphaFoldDB" id="F5RQG8"/>
<dbReference type="EC" id="3.1.3.23" evidence="1"/>
<keyword evidence="2" id="KW-1185">Reference proteome</keyword>
<keyword evidence="1" id="KW-0378">Hydrolase</keyword>
<dbReference type="GO" id="GO:0005829">
    <property type="term" value="C:cytosol"/>
    <property type="evidence" value="ECO:0007669"/>
    <property type="project" value="TreeGrafter"/>
</dbReference>
<dbReference type="Pfam" id="PF08282">
    <property type="entry name" value="Hydrolase_3"/>
    <property type="match status" value="1"/>
</dbReference>
<dbReference type="EMBL" id="AFHQ01000061">
    <property type="protein sequence ID" value="EGK56891.1"/>
    <property type="molecule type" value="Genomic_DNA"/>
</dbReference>
<dbReference type="PANTHER" id="PTHR10000">
    <property type="entry name" value="PHOSPHOSERINE PHOSPHATASE"/>
    <property type="match status" value="1"/>
</dbReference>
<dbReference type="InterPro" id="IPR023214">
    <property type="entry name" value="HAD_sf"/>
</dbReference>
<dbReference type="NCBIfam" id="TIGR00099">
    <property type="entry name" value="Cof-subfamily"/>
    <property type="match status" value="1"/>
</dbReference>
<dbReference type="CDD" id="cd07518">
    <property type="entry name" value="HAD_YbiV-Like"/>
    <property type="match status" value="1"/>
</dbReference>
<dbReference type="InterPro" id="IPR036412">
    <property type="entry name" value="HAD-like_sf"/>
</dbReference>
<evidence type="ECO:0000313" key="2">
    <source>
        <dbReference type="Proteomes" id="UP000004067"/>
    </source>
</evidence>
<dbReference type="SUPFAM" id="SSF56784">
    <property type="entry name" value="HAD-like"/>
    <property type="match status" value="1"/>
</dbReference>
<dbReference type="InterPro" id="IPR006379">
    <property type="entry name" value="HAD-SF_hydro_IIB"/>
</dbReference>
<dbReference type="eggNOG" id="COG0561">
    <property type="taxonomic scope" value="Bacteria"/>
</dbReference>
<dbReference type="HOGENOM" id="CLU_044146_5_1_9"/>